<proteinExistence type="predicted"/>
<reference evidence="1" key="1">
    <citation type="journal article" date="2021" name="Proc. Natl. Acad. Sci. U.S.A.">
        <title>A Catalog of Tens of Thousands of Viruses from Human Metagenomes Reveals Hidden Associations with Chronic Diseases.</title>
        <authorList>
            <person name="Tisza M.J."/>
            <person name="Buck C.B."/>
        </authorList>
    </citation>
    <scope>NUCLEOTIDE SEQUENCE</scope>
    <source>
        <strain evidence="1">CtPZa1</strain>
    </source>
</reference>
<organism evidence="1">
    <name type="scientific">Siphoviridae sp. ctPZa1</name>
    <dbReference type="NCBI Taxonomy" id="2826323"/>
    <lineage>
        <taxon>Viruses</taxon>
        <taxon>Duplodnaviria</taxon>
        <taxon>Heunggongvirae</taxon>
        <taxon>Uroviricota</taxon>
        <taxon>Caudoviricetes</taxon>
    </lineage>
</organism>
<name>A0A8S5NEZ8_9CAUD</name>
<accession>A0A8S5NEZ8</accession>
<sequence length="67" mass="7664">MMIQLAGIQTGKIYFSGESKSEASQWLLKTYTNNKKLRKKYPDALLKDDQIMPEPMIILNTSIITSK</sequence>
<dbReference type="EMBL" id="BK015143">
    <property type="protein sequence ID" value="DAD92768.1"/>
    <property type="molecule type" value="Genomic_DNA"/>
</dbReference>
<protein>
    <submittedName>
        <fullName evidence="1">Uncharacterized protein</fullName>
    </submittedName>
</protein>
<evidence type="ECO:0000313" key="1">
    <source>
        <dbReference type="EMBL" id="DAD92768.1"/>
    </source>
</evidence>